<dbReference type="PROSITE" id="PS50112">
    <property type="entry name" value="PAS"/>
    <property type="match status" value="1"/>
</dbReference>
<dbReference type="KEGG" id="mpz:Marpi_1689"/>
<name>H2J5D4_MARPK</name>
<reference evidence="7" key="2">
    <citation type="submission" date="2012-01" db="EMBL/GenBank/DDBJ databases">
        <title>Complete sequence of chromosome of Marinitoga piezophila KA3.</title>
        <authorList>
            <person name="Lucas S."/>
            <person name="Han J."/>
            <person name="Lapidus A."/>
            <person name="Cheng J.-F."/>
            <person name="Goodwin L."/>
            <person name="Pitluck S."/>
            <person name="Peters L."/>
            <person name="Mikhailova N."/>
            <person name="Teshima H."/>
            <person name="Detter J.C."/>
            <person name="Han C."/>
            <person name="Tapia R."/>
            <person name="Land M."/>
            <person name="Hauser L."/>
            <person name="Kyrpides N."/>
            <person name="Ivanova N."/>
            <person name="Pagani I."/>
            <person name="Jebbar M."/>
            <person name="Vannier P."/>
            <person name="Oger P."/>
            <person name="Cario A."/>
            <person name="Bartlett D."/>
            <person name="Noll K.M."/>
            <person name="Woyke T."/>
        </authorList>
    </citation>
    <scope>NUCLEOTIDE SEQUENCE [LARGE SCALE GENOMIC DNA]</scope>
    <source>
        <strain evidence="7">DSM 14283 / JCM 11233 / KA3</strain>
    </source>
</reference>
<evidence type="ECO:0000259" key="4">
    <source>
        <dbReference type="PROSITE" id="PS50113"/>
    </source>
</evidence>
<evidence type="ECO:0000256" key="1">
    <source>
        <dbReference type="SAM" id="Coils"/>
    </source>
</evidence>
<proteinExistence type="predicted"/>
<feature type="transmembrane region" description="Helical" evidence="2">
    <location>
        <begin position="252"/>
        <end position="273"/>
    </location>
</feature>
<dbReference type="eggNOG" id="COG3437">
    <property type="taxonomic scope" value="Bacteria"/>
</dbReference>
<dbReference type="STRING" id="443254.Marpi_1689"/>
<evidence type="ECO:0000259" key="5">
    <source>
        <dbReference type="PROSITE" id="PS51832"/>
    </source>
</evidence>
<keyword evidence="2" id="KW-0812">Transmembrane</keyword>
<dbReference type="OrthoDB" id="39123at2"/>
<dbReference type="PROSITE" id="PS50113">
    <property type="entry name" value="PAC"/>
    <property type="match status" value="1"/>
</dbReference>
<dbReference type="PANTHER" id="PTHR45228:SF8">
    <property type="entry name" value="TWO-COMPONENT RESPONSE REGULATOR-RELATED"/>
    <property type="match status" value="1"/>
</dbReference>
<dbReference type="InterPro" id="IPR052020">
    <property type="entry name" value="Cyclic_di-GMP/3'3'-cGAMP_PDE"/>
</dbReference>
<reference evidence="6 7" key="1">
    <citation type="journal article" date="2012" name="J. Bacteriol.">
        <title>Complete Genome Sequence of the Thermophilic, Piezophilic, Heterotrophic Bacterium Marinitoga piezophila KA3.</title>
        <authorList>
            <person name="Lucas S."/>
            <person name="Han J."/>
            <person name="Lapidus A."/>
            <person name="Cheng J.F."/>
            <person name="Goodwin L.A."/>
            <person name="Pitluck S."/>
            <person name="Peters L."/>
            <person name="Mikhailova N."/>
            <person name="Teshima H."/>
            <person name="Detter J.C."/>
            <person name="Han C."/>
            <person name="Tapia R."/>
            <person name="Land M."/>
            <person name="Hauser L."/>
            <person name="Kyrpides N.C."/>
            <person name="Ivanova N."/>
            <person name="Pagani I."/>
            <person name="Vannier P."/>
            <person name="Oger P."/>
            <person name="Bartlett D.H."/>
            <person name="Noll K.M."/>
            <person name="Woyke T."/>
            <person name="Jebbar M."/>
        </authorList>
    </citation>
    <scope>NUCLEOTIDE SEQUENCE [LARGE SCALE GENOMIC DNA]</scope>
    <source>
        <strain evidence="7">DSM 14283 / JCM 11233 / KA3</strain>
    </source>
</reference>
<dbReference type="Gene3D" id="3.40.190.10">
    <property type="entry name" value="Periplasmic binding protein-like II"/>
    <property type="match status" value="2"/>
</dbReference>
<keyword evidence="1" id="KW-0175">Coiled coil</keyword>
<dbReference type="Gene3D" id="3.30.450.20">
    <property type="entry name" value="PAS domain"/>
    <property type="match status" value="1"/>
</dbReference>
<evidence type="ECO:0000313" key="7">
    <source>
        <dbReference type="Proteomes" id="UP000007161"/>
    </source>
</evidence>
<dbReference type="SUPFAM" id="SSF55785">
    <property type="entry name" value="PYP-like sensor domain (PAS domain)"/>
    <property type="match status" value="1"/>
</dbReference>
<organism evidence="6 7">
    <name type="scientific">Marinitoga piezophila (strain DSM 14283 / JCM 11233 / KA3)</name>
    <dbReference type="NCBI Taxonomy" id="443254"/>
    <lineage>
        <taxon>Bacteria</taxon>
        <taxon>Thermotogati</taxon>
        <taxon>Thermotogota</taxon>
        <taxon>Thermotogae</taxon>
        <taxon>Petrotogales</taxon>
        <taxon>Petrotogaceae</taxon>
        <taxon>Marinitoga</taxon>
    </lineage>
</organism>
<dbReference type="InterPro" id="IPR000014">
    <property type="entry name" value="PAS"/>
</dbReference>
<dbReference type="InterPro" id="IPR000700">
    <property type="entry name" value="PAS-assoc_C"/>
</dbReference>
<dbReference type="CDD" id="cd00077">
    <property type="entry name" value="HDc"/>
    <property type="match status" value="1"/>
</dbReference>
<dbReference type="HOGENOM" id="CLU_348086_0_0_0"/>
<evidence type="ECO:0000313" key="6">
    <source>
        <dbReference type="EMBL" id="AEX86078.1"/>
    </source>
</evidence>
<dbReference type="SUPFAM" id="SSF53850">
    <property type="entry name" value="Periplasmic binding protein-like II"/>
    <property type="match status" value="1"/>
</dbReference>
<feature type="domain" description="HD-GYP" evidence="5">
    <location>
        <begin position="611"/>
        <end position="810"/>
    </location>
</feature>
<gene>
    <name evidence="6" type="ordered locus">Marpi_1689</name>
</gene>
<protein>
    <submittedName>
        <fullName evidence="6">PAS domain S-box</fullName>
    </submittedName>
</protein>
<evidence type="ECO:0000259" key="3">
    <source>
        <dbReference type="PROSITE" id="PS50112"/>
    </source>
</evidence>
<feature type="domain" description="PAS" evidence="3">
    <location>
        <begin position="306"/>
        <end position="367"/>
    </location>
</feature>
<dbReference type="EMBL" id="CP003257">
    <property type="protein sequence ID" value="AEX86078.1"/>
    <property type="molecule type" value="Genomic_DNA"/>
</dbReference>
<keyword evidence="2" id="KW-0472">Membrane</keyword>
<feature type="domain" description="PAC" evidence="4">
    <location>
        <begin position="379"/>
        <end position="434"/>
    </location>
</feature>
<keyword evidence="7" id="KW-1185">Reference proteome</keyword>
<dbReference type="Gene3D" id="1.10.3210.10">
    <property type="entry name" value="Hypothetical protein af1432"/>
    <property type="match status" value="1"/>
</dbReference>
<accession>H2J5D4</accession>
<dbReference type="Pfam" id="PF00497">
    <property type="entry name" value="SBP_bac_3"/>
    <property type="match status" value="1"/>
</dbReference>
<dbReference type="PROSITE" id="PS51832">
    <property type="entry name" value="HD_GYP"/>
    <property type="match status" value="1"/>
</dbReference>
<dbReference type="InterPro" id="IPR001638">
    <property type="entry name" value="Solute-binding_3/MltF_N"/>
</dbReference>
<keyword evidence="2" id="KW-1133">Transmembrane helix</keyword>
<dbReference type="SUPFAM" id="SSF109604">
    <property type="entry name" value="HD-domain/PDEase-like"/>
    <property type="match status" value="1"/>
</dbReference>
<dbReference type="InterPro" id="IPR037522">
    <property type="entry name" value="HD_GYP_dom"/>
</dbReference>
<dbReference type="SMART" id="SM00471">
    <property type="entry name" value="HDc"/>
    <property type="match status" value="1"/>
</dbReference>
<evidence type="ECO:0000256" key="2">
    <source>
        <dbReference type="SAM" id="Phobius"/>
    </source>
</evidence>
<dbReference type="AlphaFoldDB" id="H2J5D4"/>
<dbReference type="NCBIfam" id="TIGR00229">
    <property type="entry name" value="sensory_box"/>
    <property type="match status" value="1"/>
</dbReference>
<dbReference type="eggNOG" id="COG0834">
    <property type="taxonomic scope" value="Bacteria"/>
</dbReference>
<dbReference type="RefSeq" id="WP_014297149.1">
    <property type="nucleotide sequence ID" value="NC_016751.1"/>
</dbReference>
<dbReference type="SMART" id="SM00062">
    <property type="entry name" value="PBPb"/>
    <property type="match status" value="1"/>
</dbReference>
<feature type="coiled-coil region" evidence="1">
    <location>
        <begin position="275"/>
        <end position="313"/>
    </location>
</feature>
<dbReference type="Pfam" id="PF13426">
    <property type="entry name" value="PAS_9"/>
    <property type="match status" value="1"/>
</dbReference>
<dbReference type="Proteomes" id="UP000007161">
    <property type="component" value="Chromosome"/>
</dbReference>
<dbReference type="CDD" id="cd00130">
    <property type="entry name" value="PAS"/>
    <property type="match status" value="1"/>
</dbReference>
<dbReference type="InterPro" id="IPR035965">
    <property type="entry name" value="PAS-like_dom_sf"/>
</dbReference>
<sequence length="810" mass="94211">MKRLLIFVLIIVSISLSFSKTLKIGIYKDIPIVFDEKRGFFVELARNMFEDLNVDYKFVFDTQANLIEKLKNNEIDIVADLAITPERKKFFNFNSEALFFDWGVIYVSGKENVDNIVDLKNKKIGVMKTDIFYDGPGGIKEILKSFNIKVDFVEMNDYMEILDALEKHEIDAGVMPKFLGLYLENKHNIKKTSIIFTPISIYMMYKKDKSLDEFFQRFDQLLKKLKSDPDSYYYSIFDKYFNTKTLEKIPDWLVPAIAILETILIFIIIVLYINSNQLKRKLQKKNSELTDALNDLEKTLSELKNSTDLIEKIVNLSPNPIYIKTVDQTIIFSNKAFAEFFNMEKDEIIGKNLNDIIGNTIDEKTKENAVIKDIQIILNHIEKTVLEVKMKKDGKIRYFRVFKTPIRQQNGEDKILVLYIDVTDKVEQKLELEKKNKILDSTNKKLFKMIELISNFETQDIENYYTNLLKFANELVDACDYGSISLAENDKWNFIAAIGHDIEKLKQLNLKKDWMVQTNDEIKIFKSDELIKIDKKGMDEKTFNKFINAVKNIKEIMIITSELEKGKILNLALDIDASNPKSFTEYDKTIIQALMNIAKTVINSKYTIDRVKSAYLNFANKLALIAEAHDDITGQHIYRVGELSYFIAQKLNLPEDKIIEIKEFSTLHDIGKIFIPLEILNKPGKLTDEEYEIMKKHTIYAERLLGDDPYFETALKIALYHHEKYNGGGYPYNLKGDEIPIEAQIVSIVDVYDALRSKRPYKPAIPHEKVMKIIIEGDNRTSPKDFNPKILEIFKQYSDEINNIYNKFSD</sequence>
<dbReference type="InterPro" id="IPR003607">
    <property type="entry name" value="HD/PDEase_dom"/>
</dbReference>
<dbReference type="PANTHER" id="PTHR45228">
    <property type="entry name" value="CYCLIC DI-GMP PHOSPHODIESTERASE TM_0186-RELATED"/>
    <property type="match status" value="1"/>
</dbReference>
<dbReference type="Pfam" id="PF13487">
    <property type="entry name" value="HD_5"/>
    <property type="match status" value="1"/>
</dbReference>